<dbReference type="RefSeq" id="WP_038255868.1">
    <property type="nucleotide sequence ID" value="NZ_UAVL01000019.1"/>
</dbReference>
<proteinExistence type="predicted"/>
<organism evidence="2 3">
    <name type="scientific">Yokenella regensburgei</name>
    <dbReference type="NCBI Taxonomy" id="158877"/>
    <lineage>
        <taxon>Bacteria</taxon>
        <taxon>Pseudomonadati</taxon>
        <taxon>Pseudomonadota</taxon>
        <taxon>Gammaproteobacteria</taxon>
        <taxon>Enterobacterales</taxon>
        <taxon>Enterobacteriaceae</taxon>
        <taxon>Yokenella</taxon>
    </lineage>
</organism>
<keyword evidence="1" id="KW-0812">Transmembrane</keyword>
<name>A0AB38FZG1_9ENTR</name>
<reference evidence="2 3" key="1">
    <citation type="submission" date="2018-06" db="EMBL/GenBank/DDBJ databases">
        <authorList>
            <consortium name="Pathogen Informatics"/>
            <person name="Doyle S."/>
        </authorList>
    </citation>
    <scope>NUCLEOTIDE SEQUENCE [LARGE SCALE GENOMIC DNA]</scope>
    <source>
        <strain evidence="2 3">NCTC11967</strain>
    </source>
</reference>
<evidence type="ECO:0008006" key="4">
    <source>
        <dbReference type="Google" id="ProtNLM"/>
    </source>
</evidence>
<evidence type="ECO:0000313" key="3">
    <source>
        <dbReference type="Proteomes" id="UP000251313"/>
    </source>
</evidence>
<comment type="caution">
    <text evidence="2">The sequence shown here is derived from an EMBL/GenBank/DDBJ whole genome shotgun (WGS) entry which is preliminary data.</text>
</comment>
<dbReference type="AlphaFoldDB" id="A0AB38FZG1"/>
<evidence type="ECO:0000313" key="2">
    <source>
        <dbReference type="EMBL" id="SQA64754.1"/>
    </source>
</evidence>
<accession>A0AB38FZG1</accession>
<dbReference type="EMBL" id="UAVL01000019">
    <property type="protein sequence ID" value="SQA64754.1"/>
    <property type="molecule type" value="Genomic_DNA"/>
</dbReference>
<keyword evidence="1" id="KW-1133">Transmembrane helix</keyword>
<keyword evidence="1" id="KW-0472">Membrane</keyword>
<sequence length="166" mass="19015">MNTKNNEDLLQVYPLIFSGLPAMSSENERELIQFCERYPLSVLSAMPWAAAEIAGVCGFSTLFHLMYRYGGRKLYLPKKNERFNKLYNIEIEGDQYQRLLKRVDSAGNIELPSAWGVFIAIRRAAMQMAMRDNVPSMELTRTFGVSMRNIRMIRSTSEKIKGGEGF</sequence>
<protein>
    <recommendedName>
        <fullName evidence="4">Mor transcription activator domain-containing protein</fullName>
    </recommendedName>
</protein>
<feature type="transmembrane region" description="Helical" evidence="1">
    <location>
        <begin position="48"/>
        <end position="69"/>
    </location>
</feature>
<gene>
    <name evidence="2" type="ORF">NCTC11967_03786</name>
</gene>
<dbReference type="Proteomes" id="UP000251313">
    <property type="component" value="Unassembled WGS sequence"/>
</dbReference>
<evidence type="ECO:0000256" key="1">
    <source>
        <dbReference type="SAM" id="Phobius"/>
    </source>
</evidence>